<feature type="transmembrane region" description="Helical" evidence="1">
    <location>
        <begin position="113"/>
        <end position="139"/>
    </location>
</feature>
<keyword evidence="3" id="KW-1185">Reference proteome</keyword>
<reference evidence="2 3" key="1">
    <citation type="submission" date="2019-01" db="EMBL/GenBank/DDBJ databases">
        <authorList>
            <person name="Chen W.-M."/>
        </authorList>
    </citation>
    <scope>NUCLEOTIDE SEQUENCE [LARGE SCALE GENOMIC DNA]</scope>
    <source>
        <strain evidence="2 3">ICH-3</strain>
    </source>
</reference>
<evidence type="ECO:0000313" key="2">
    <source>
        <dbReference type="EMBL" id="RVT48467.1"/>
    </source>
</evidence>
<gene>
    <name evidence="2" type="ORF">ENE75_22535</name>
</gene>
<proteinExistence type="predicted"/>
<dbReference type="InterPro" id="IPR018692">
    <property type="entry name" value="DUF2189"/>
</dbReference>
<dbReference type="RefSeq" id="WP_128200924.1">
    <property type="nucleotide sequence ID" value="NZ_SACT01000010.1"/>
</dbReference>
<dbReference type="Pfam" id="PF09955">
    <property type="entry name" value="DUF2189"/>
    <property type="match status" value="1"/>
</dbReference>
<dbReference type="OrthoDB" id="5621705at2"/>
<keyword evidence="1" id="KW-1133">Transmembrane helix</keyword>
<comment type="caution">
    <text evidence="2">The sequence shown here is derived from an EMBL/GenBank/DDBJ whole genome shotgun (WGS) entry which is preliminary data.</text>
</comment>
<feature type="transmembrane region" description="Helical" evidence="1">
    <location>
        <begin position="208"/>
        <end position="241"/>
    </location>
</feature>
<dbReference type="EMBL" id="SACT01000010">
    <property type="protein sequence ID" value="RVT48467.1"/>
    <property type="molecule type" value="Genomic_DNA"/>
</dbReference>
<sequence>MQRSPAVEASRRFRPRTIPLSQPLRWLERGAVDFTRNPGPGLLHGLLAALFGGVLFVLAGQHFWLVAGAFSGFLIVAPLAATGLYAVSRAMERGEPAGFRAALAVWHPRNLRLVGFGVLLALAGTGWVMTSGALIIGFAPAPVLGPKDFLQVVLLGDGWLFEVWLMLGAILAAPVFASSVVAIPMLLDRDEALPVAIYTSWRVVMEDPVPLALWAGIIMALTALGMATALTGLIVILPWLAHASWHAYRDLVELPPEG</sequence>
<dbReference type="Proteomes" id="UP000288178">
    <property type="component" value="Unassembled WGS sequence"/>
</dbReference>
<dbReference type="AlphaFoldDB" id="A0A437JNM7"/>
<evidence type="ECO:0000256" key="1">
    <source>
        <dbReference type="SAM" id="Phobius"/>
    </source>
</evidence>
<protein>
    <submittedName>
        <fullName evidence="2">DUF2189 domain-containing protein</fullName>
    </submittedName>
</protein>
<organism evidence="2 3">
    <name type="scientific">Rubrivivax albus</name>
    <dbReference type="NCBI Taxonomy" id="2499835"/>
    <lineage>
        <taxon>Bacteria</taxon>
        <taxon>Pseudomonadati</taxon>
        <taxon>Pseudomonadota</taxon>
        <taxon>Betaproteobacteria</taxon>
        <taxon>Burkholderiales</taxon>
        <taxon>Sphaerotilaceae</taxon>
        <taxon>Rubrivivax</taxon>
    </lineage>
</organism>
<feature type="transmembrane region" description="Helical" evidence="1">
    <location>
        <begin position="41"/>
        <end position="59"/>
    </location>
</feature>
<accession>A0A437JNM7</accession>
<evidence type="ECO:0000313" key="3">
    <source>
        <dbReference type="Proteomes" id="UP000288178"/>
    </source>
</evidence>
<keyword evidence="1" id="KW-0472">Membrane</keyword>
<keyword evidence="1" id="KW-0812">Transmembrane</keyword>
<feature type="transmembrane region" description="Helical" evidence="1">
    <location>
        <begin position="159"/>
        <end position="187"/>
    </location>
</feature>
<feature type="transmembrane region" description="Helical" evidence="1">
    <location>
        <begin position="65"/>
        <end position="87"/>
    </location>
</feature>
<name>A0A437JNM7_9BURK</name>